<dbReference type="Proteomes" id="UP001576776">
    <property type="component" value="Unassembled WGS sequence"/>
</dbReference>
<protein>
    <submittedName>
        <fullName evidence="1">Uncharacterized protein</fullName>
    </submittedName>
</protein>
<dbReference type="RefSeq" id="WP_413259815.1">
    <property type="nucleotide sequence ID" value="NZ_JBHFNS010000087.1"/>
</dbReference>
<keyword evidence="2" id="KW-1185">Reference proteome</keyword>
<proteinExistence type="predicted"/>
<organism evidence="1 2">
    <name type="scientific">Floridaenema fluviatile BLCC-F154</name>
    <dbReference type="NCBI Taxonomy" id="3153640"/>
    <lineage>
        <taxon>Bacteria</taxon>
        <taxon>Bacillati</taxon>
        <taxon>Cyanobacteriota</taxon>
        <taxon>Cyanophyceae</taxon>
        <taxon>Oscillatoriophycideae</taxon>
        <taxon>Aerosakkonematales</taxon>
        <taxon>Aerosakkonemataceae</taxon>
        <taxon>Floridanema</taxon>
        <taxon>Floridanema fluviatile</taxon>
    </lineage>
</organism>
<comment type="caution">
    <text evidence="1">The sequence shown here is derived from an EMBL/GenBank/DDBJ whole genome shotgun (WGS) entry which is preliminary data.</text>
</comment>
<gene>
    <name evidence="1" type="ORF">ACE1B6_24065</name>
</gene>
<sequence length="184" mass="21142">MLSRNTTAAISKALLDRYPESIQEAAAALKKELRLLPDGLGYDTPDRDKLIKVFEAIEVAYDHFLDMAERSFPEKNVDKANYLVNSWETVRILEFWNYLIDKGYEKASYTAIGNIEEAIAFYDEIGLSINWVDLVWTDKGYYSLSEYSATNLDISMLEKLEAIGQYYYLSQVQPMKQPVKPVVL</sequence>
<reference evidence="1 2" key="1">
    <citation type="submission" date="2024-09" db="EMBL/GenBank/DDBJ databases">
        <title>Floridaenema gen nov. (Aerosakkonemataceae, Aerosakkonematales ord. nov., Cyanobacteria) from benthic tropical and subtropical fresh waters, with the description of four new species.</title>
        <authorList>
            <person name="Moretto J.A."/>
            <person name="Berthold D.E."/>
            <person name="Lefler F.W."/>
            <person name="Huang I.-S."/>
            <person name="Laughinghouse H. IV."/>
        </authorList>
    </citation>
    <scope>NUCLEOTIDE SEQUENCE [LARGE SCALE GENOMIC DNA]</scope>
    <source>
        <strain evidence="1 2">BLCC-F154</strain>
    </source>
</reference>
<dbReference type="EMBL" id="JBHFNS010000087">
    <property type="protein sequence ID" value="MFB2938334.1"/>
    <property type="molecule type" value="Genomic_DNA"/>
</dbReference>
<accession>A0ABV4YHN2</accession>
<name>A0ABV4YHN2_9CYAN</name>
<evidence type="ECO:0000313" key="1">
    <source>
        <dbReference type="EMBL" id="MFB2938334.1"/>
    </source>
</evidence>
<evidence type="ECO:0000313" key="2">
    <source>
        <dbReference type="Proteomes" id="UP001576776"/>
    </source>
</evidence>